<dbReference type="RefSeq" id="WP_140906369.1">
    <property type="nucleotide sequence ID" value="NZ_JBHTMD010000006.1"/>
</dbReference>
<evidence type="ECO:0000259" key="11">
    <source>
        <dbReference type="Pfam" id="PF00364"/>
    </source>
</evidence>
<keyword evidence="3 9" id="KW-0813">Transport</keyword>
<evidence type="ECO:0000256" key="4">
    <source>
        <dbReference type="ARBA" id="ARBA00022475"/>
    </source>
</evidence>
<dbReference type="PANTHER" id="PTHR30386">
    <property type="entry name" value="MEMBRANE FUSION SUBUNIT OF EMRAB-TOLC MULTIDRUG EFFLUX PUMP"/>
    <property type="match status" value="1"/>
</dbReference>
<dbReference type="InterPro" id="IPR058781">
    <property type="entry name" value="HH_AprE-like"/>
</dbReference>
<dbReference type="InterPro" id="IPR011053">
    <property type="entry name" value="Single_hybrid_motif"/>
</dbReference>
<dbReference type="OrthoDB" id="9810980at2"/>
<evidence type="ECO:0000256" key="2">
    <source>
        <dbReference type="ARBA" id="ARBA00009477"/>
    </source>
</evidence>
<dbReference type="Proteomes" id="UP000315388">
    <property type="component" value="Unassembled WGS sequence"/>
</dbReference>
<feature type="coiled-coil region" evidence="10">
    <location>
        <begin position="231"/>
        <end position="294"/>
    </location>
</feature>
<dbReference type="InterPro" id="IPR000089">
    <property type="entry name" value="Biotin_lipoyl"/>
</dbReference>
<dbReference type="Pfam" id="PF00364">
    <property type="entry name" value="Biotin_lipoyl"/>
    <property type="match status" value="1"/>
</dbReference>
<evidence type="ECO:0000256" key="5">
    <source>
        <dbReference type="ARBA" id="ARBA00022519"/>
    </source>
</evidence>
<name>A0A502BLG9_9HYPH</name>
<dbReference type="PANTHER" id="PTHR30386:SF17">
    <property type="entry name" value="ALKALINE PROTEASE SECRETION PROTEIN APRE"/>
    <property type="match status" value="1"/>
</dbReference>
<organism evidence="14 15">
    <name type="scientific">Brucella gallinifaecis</name>
    <dbReference type="NCBI Taxonomy" id="215590"/>
    <lineage>
        <taxon>Bacteria</taxon>
        <taxon>Pseudomonadati</taxon>
        <taxon>Pseudomonadota</taxon>
        <taxon>Alphaproteobacteria</taxon>
        <taxon>Hyphomicrobiales</taxon>
        <taxon>Brucellaceae</taxon>
        <taxon>Brucella/Ochrobactrum group</taxon>
        <taxon>Brucella</taxon>
    </lineage>
</organism>
<evidence type="ECO:0000259" key="13">
    <source>
        <dbReference type="Pfam" id="PF26002"/>
    </source>
</evidence>
<comment type="caution">
    <text evidence="14">The sequence shown here is derived from an EMBL/GenBank/DDBJ whole genome shotgun (WGS) entry which is preliminary data.</text>
</comment>
<reference evidence="14 15" key="1">
    <citation type="journal article" date="2003" name="Int. J. Syst. Evol. Microbiol.">
        <title>Towards a standardized format for the description of a novel species (of an established genus): Ochrobactrum gallinifaecis sp. nov.</title>
        <authorList>
            <person name="Kampfer P."/>
            <person name="Buczolits S."/>
            <person name="Albrecht A."/>
            <person name="Busse H.J."/>
            <person name="Stackebrandt E."/>
        </authorList>
    </citation>
    <scope>NUCLEOTIDE SEQUENCE [LARGE SCALE GENOMIC DNA]</scope>
    <source>
        <strain evidence="14 15">ISO 196</strain>
    </source>
</reference>
<feature type="domain" description="AprE-like beta-barrel" evidence="13">
    <location>
        <begin position="330"/>
        <end position="417"/>
    </location>
</feature>
<evidence type="ECO:0000256" key="1">
    <source>
        <dbReference type="ARBA" id="ARBA00004377"/>
    </source>
</evidence>
<evidence type="ECO:0000256" key="3">
    <source>
        <dbReference type="ARBA" id="ARBA00022448"/>
    </source>
</evidence>
<keyword evidence="15" id="KW-1185">Reference proteome</keyword>
<accession>A0A502BLG9</accession>
<dbReference type="Pfam" id="PF25994">
    <property type="entry name" value="HH_AprE"/>
    <property type="match status" value="1"/>
</dbReference>
<dbReference type="EMBL" id="VEWJ01000025">
    <property type="protein sequence ID" value="TPF73923.1"/>
    <property type="molecule type" value="Genomic_DNA"/>
</dbReference>
<evidence type="ECO:0000313" key="14">
    <source>
        <dbReference type="EMBL" id="TPF73923.1"/>
    </source>
</evidence>
<comment type="similarity">
    <text evidence="2 9">Belongs to the membrane fusion protein (MFP) (TC 8.A.1) family.</text>
</comment>
<dbReference type="GO" id="GO:0005886">
    <property type="term" value="C:plasma membrane"/>
    <property type="evidence" value="ECO:0007669"/>
    <property type="project" value="UniProtKB-SubCell"/>
</dbReference>
<dbReference type="InterPro" id="IPR050739">
    <property type="entry name" value="MFP"/>
</dbReference>
<dbReference type="PRINTS" id="PR01490">
    <property type="entry name" value="RTXTOXIND"/>
</dbReference>
<keyword evidence="8 9" id="KW-0472">Membrane</keyword>
<protein>
    <recommendedName>
        <fullName evidence="9">Membrane fusion protein (MFP) family protein</fullName>
    </recommendedName>
</protein>
<feature type="domain" description="Lipoyl-binding" evidence="11">
    <location>
        <begin position="63"/>
        <end position="92"/>
    </location>
</feature>
<evidence type="ECO:0000256" key="9">
    <source>
        <dbReference type="RuleBase" id="RU365093"/>
    </source>
</evidence>
<dbReference type="InterPro" id="IPR058982">
    <property type="entry name" value="Beta-barrel_AprE"/>
</dbReference>
<evidence type="ECO:0000256" key="8">
    <source>
        <dbReference type="ARBA" id="ARBA00023136"/>
    </source>
</evidence>
<dbReference type="NCBIfam" id="TIGR01843">
    <property type="entry name" value="type_I_hlyD"/>
    <property type="match status" value="1"/>
</dbReference>
<evidence type="ECO:0000313" key="15">
    <source>
        <dbReference type="Proteomes" id="UP000315388"/>
    </source>
</evidence>
<keyword evidence="6 9" id="KW-0812">Transmembrane</keyword>
<dbReference type="SUPFAM" id="SSF51230">
    <property type="entry name" value="Single hybrid motif"/>
    <property type="match status" value="1"/>
</dbReference>
<evidence type="ECO:0000259" key="12">
    <source>
        <dbReference type="Pfam" id="PF25994"/>
    </source>
</evidence>
<dbReference type="AlphaFoldDB" id="A0A502BLG9"/>
<sequence length="440" mass="49635">MTNDVVRLCKPPMFFNDDKPFVWFGWVAIFFGVFLFFAWAAFAPLDKSVPAHGVVSVAGHRKTVQAPQIGTISSIFVKDGDKVQAGDVLIRLSSRREKSQLNSFLDQYYMKSLVVARLLAEQDGLAKMVLPEDLKHIQHQQRFNQLLSLQEKLLDTRRMELNSDVGASMQAIDGLKSRLLTAQERNAYQKAQANYVAELFKRTQGLADQGYAPKNKLLEFEIKLADLRVGLGDSNGEIDQLEKQIQESQLRIEQRKATFQRDVQIELTQIQFDISELKSKIELLTNDLDNTTIVAPVDGTIIGLNVFTKDGIVNQGQPLMDIVPHNNDIYIEARLPVHLVSKVGTGRPVDLLFTAYDQNELQRVPGIVTNVSADQLTGDEKKEPYYALQIRITEEGKKKLSKFDIKAGMPVNVFVKYGSHSLLDYLLKPIYDRIPEALAE</sequence>
<evidence type="ECO:0000256" key="10">
    <source>
        <dbReference type="SAM" id="Coils"/>
    </source>
</evidence>
<keyword evidence="7 9" id="KW-1133">Transmembrane helix</keyword>
<evidence type="ECO:0000256" key="7">
    <source>
        <dbReference type="ARBA" id="ARBA00022989"/>
    </source>
</evidence>
<dbReference type="Gene3D" id="2.40.50.100">
    <property type="match status" value="1"/>
</dbReference>
<dbReference type="GO" id="GO:0015031">
    <property type="term" value="P:protein transport"/>
    <property type="evidence" value="ECO:0007669"/>
    <property type="project" value="InterPro"/>
</dbReference>
<feature type="domain" description="AprE-like long alpha-helical hairpin" evidence="12">
    <location>
        <begin position="98"/>
        <end position="284"/>
    </location>
</feature>
<comment type="subcellular location">
    <subcellularLocation>
        <location evidence="1 9">Cell inner membrane</location>
        <topology evidence="1 9">Single-pass membrane protein</topology>
    </subcellularLocation>
</comment>
<proteinExistence type="inferred from homology"/>
<keyword evidence="10" id="KW-0175">Coiled coil</keyword>
<dbReference type="Pfam" id="PF26002">
    <property type="entry name" value="Beta-barrel_AprE"/>
    <property type="match status" value="1"/>
</dbReference>
<evidence type="ECO:0000256" key="6">
    <source>
        <dbReference type="ARBA" id="ARBA00022692"/>
    </source>
</evidence>
<gene>
    <name evidence="14" type="ORF">FHY56_17310</name>
</gene>
<dbReference type="InterPro" id="IPR010129">
    <property type="entry name" value="T1SS_HlyD"/>
</dbReference>
<keyword evidence="4 9" id="KW-1003">Cell membrane</keyword>
<feature type="transmembrane region" description="Helical" evidence="9">
    <location>
        <begin position="21"/>
        <end position="42"/>
    </location>
</feature>
<keyword evidence="5 9" id="KW-0997">Cell inner membrane</keyword>